<gene>
    <name evidence="1" type="ordered locus">Sthe_0588</name>
</gene>
<reference evidence="2" key="1">
    <citation type="submission" date="2009-11" db="EMBL/GenBank/DDBJ databases">
        <title>The complete chromosome 1 of Sphaerobacter thermophilus DSM 20745.</title>
        <authorList>
            <person name="Lucas S."/>
            <person name="Copeland A."/>
            <person name="Lapidus A."/>
            <person name="Glavina del Rio T."/>
            <person name="Dalin E."/>
            <person name="Tice H."/>
            <person name="Bruce D."/>
            <person name="Goodwin L."/>
            <person name="Pitluck S."/>
            <person name="Kyrpides N."/>
            <person name="Mavromatis K."/>
            <person name="Ivanova N."/>
            <person name="Mikhailova N."/>
            <person name="LaButti K.M."/>
            <person name="Clum A."/>
            <person name="Sun H.I."/>
            <person name="Brettin T."/>
            <person name="Detter J.C."/>
            <person name="Han C."/>
            <person name="Larimer F."/>
            <person name="Land M."/>
            <person name="Hauser L."/>
            <person name="Markowitz V."/>
            <person name="Cheng J.F."/>
            <person name="Hugenholtz P."/>
            <person name="Woyke T."/>
            <person name="Wu D."/>
            <person name="Steenblock K."/>
            <person name="Schneider S."/>
            <person name="Pukall R."/>
            <person name="Goeker M."/>
            <person name="Klenk H.P."/>
            <person name="Eisen J.A."/>
        </authorList>
    </citation>
    <scope>NUCLEOTIDE SEQUENCE [LARGE SCALE GENOMIC DNA]</scope>
    <source>
        <strain evidence="2">ATCC 49802 / DSM 20745 / S 6022</strain>
    </source>
</reference>
<reference evidence="1 2" key="2">
    <citation type="journal article" date="2010" name="Stand. Genomic Sci.">
        <title>Complete genome sequence of Desulfohalobium retbaense type strain (HR(100)).</title>
        <authorList>
            <person name="Spring S."/>
            <person name="Nolan M."/>
            <person name="Lapidus A."/>
            <person name="Glavina Del Rio T."/>
            <person name="Copeland A."/>
            <person name="Tice H."/>
            <person name="Cheng J.F."/>
            <person name="Lucas S."/>
            <person name="Land M."/>
            <person name="Chen F."/>
            <person name="Bruce D."/>
            <person name="Goodwin L."/>
            <person name="Pitluck S."/>
            <person name="Ivanova N."/>
            <person name="Mavromatis K."/>
            <person name="Mikhailova N."/>
            <person name="Pati A."/>
            <person name="Chen A."/>
            <person name="Palaniappan K."/>
            <person name="Hauser L."/>
            <person name="Chang Y.J."/>
            <person name="Jeffries C.D."/>
            <person name="Munk C."/>
            <person name="Kiss H."/>
            <person name="Chain P."/>
            <person name="Han C."/>
            <person name="Brettin T."/>
            <person name="Detter J.C."/>
            <person name="Schuler E."/>
            <person name="Goker M."/>
            <person name="Rohde M."/>
            <person name="Bristow J."/>
            <person name="Eisen J.A."/>
            <person name="Markowitz V."/>
            <person name="Hugenholtz P."/>
            <person name="Kyrpides N.C."/>
            <person name="Klenk H.P."/>
        </authorList>
    </citation>
    <scope>NUCLEOTIDE SEQUENCE [LARGE SCALE GENOMIC DNA]</scope>
    <source>
        <strain evidence="2">ATCC 49802 / DSM 20745 / S 6022</strain>
    </source>
</reference>
<evidence type="ECO:0000313" key="2">
    <source>
        <dbReference type="Proteomes" id="UP000002027"/>
    </source>
</evidence>
<dbReference type="AlphaFoldDB" id="D1C1A9"/>
<dbReference type="STRING" id="479434.Sthe_0588"/>
<name>D1C1A9_SPHTD</name>
<accession>D1C1A9</accession>
<protein>
    <submittedName>
        <fullName evidence="1">Uncharacterized protein</fullName>
    </submittedName>
</protein>
<sequence>MRMRGEHILRLALAGLVVGGVVRWYRRRTPRPVPVAPTLNAEDELHDVVEEASKGSFPASDPPGWIRIQT</sequence>
<evidence type="ECO:0000313" key="1">
    <source>
        <dbReference type="EMBL" id="ACZ38026.1"/>
    </source>
</evidence>
<dbReference type="Proteomes" id="UP000002027">
    <property type="component" value="Chromosome 1"/>
</dbReference>
<proteinExistence type="predicted"/>
<dbReference type="HOGENOM" id="CLU_2755833_0_0_0"/>
<dbReference type="KEGG" id="sti:Sthe_0588"/>
<dbReference type="InParanoid" id="D1C1A9"/>
<dbReference type="EMBL" id="CP001823">
    <property type="protein sequence ID" value="ACZ38026.1"/>
    <property type="molecule type" value="Genomic_DNA"/>
</dbReference>
<organism evidence="1 2">
    <name type="scientific">Sphaerobacter thermophilus (strain ATCC 49802 / DSM 20745 / KCCM 41009 / NCIMB 13125 / S 6022)</name>
    <dbReference type="NCBI Taxonomy" id="479434"/>
    <lineage>
        <taxon>Bacteria</taxon>
        <taxon>Pseudomonadati</taxon>
        <taxon>Thermomicrobiota</taxon>
        <taxon>Thermomicrobia</taxon>
        <taxon>Sphaerobacterales</taxon>
        <taxon>Sphaerobacterineae</taxon>
        <taxon>Sphaerobacteraceae</taxon>
        <taxon>Sphaerobacter</taxon>
    </lineage>
</organism>
<keyword evidence="2" id="KW-1185">Reference proteome</keyword>